<sequence length="152" mass="16264">MTKPSPKALRELIENTPSAWTLWRKPAPAAPPIPPPPRAVAPVYEACGSTEALADGTPVSCRKPGGHLSPWHAQGDDRWRTIYANRRAAADRPRTPAGDELGQRRNQVQILRAALQQINRNGSGRTCECADTARDALARADAHPLASGGGHG</sequence>
<accession>A0ABV6VA30</accession>
<name>A0ABV6VA30_9ACTN</name>
<gene>
    <name evidence="1" type="ORF">ACEZDG_14485</name>
</gene>
<evidence type="ECO:0000313" key="2">
    <source>
        <dbReference type="Proteomes" id="UP001592582"/>
    </source>
</evidence>
<proteinExistence type="predicted"/>
<organism evidence="1 2">
    <name type="scientific">Streptacidiphilus alkalitolerans</name>
    <dbReference type="NCBI Taxonomy" id="3342712"/>
    <lineage>
        <taxon>Bacteria</taxon>
        <taxon>Bacillati</taxon>
        <taxon>Actinomycetota</taxon>
        <taxon>Actinomycetes</taxon>
        <taxon>Kitasatosporales</taxon>
        <taxon>Streptomycetaceae</taxon>
        <taxon>Streptacidiphilus</taxon>
    </lineage>
</organism>
<reference evidence="1 2" key="1">
    <citation type="submission" date="2024-09" db="EMBL/GenBank/DDBJ databases">
        <authorList>
            <person name="Lee S.D."/>
        </authorList>
    </citation>
    <scope>NUCLEOTIDE SEQUENCE [LARGE SCALE GENOMIC DNA]</scope>
    <source>
        <strain evidence="1 2">N1-1</strain>
    </source>
</reference>
<evidence type="ECO:0000313" key="1">
    <source>
        <dbReference type="EMBL" id="MFC1410473.1"/>
    </source>
</evidence>
<dbReference type="Proteomes" id="UP001592582">
    <property type="component" value="Unassembled WGS sequence"/>
</dbReference>
<protein>
    <submittedName>
        <fullName evidence="1">Uncharacterized protein</fullName>
    </submittedName>
</protein>
<keyword evidence="2" id="KW-1185">Reference proteome</keyword>
<dbReference type="EMBL" id="JBHEZX010000005">
    <property type="protein sequence ID" value="MFC1410473.1"/>
    <property type="molecule type" value="Genomic_DNA"/>
</dbReference>
<comment type="caution">
    <text evidence="1">The sequence shown here is derived from an EMBL/GenBank/DDBJ whole genome shotgun (WGS) entry which is preliminary data.</text>
</comment>